<evidence type="ECO:0000256" key="1">
    <source>
        <dbReference type="ARBA" id="ARBA00007343"/>
    </source>
</evidence>
<dbReference type="PANTHER" id="PTHR45930">
    <property type="entry name" value="G-PROTEIN COUPLED RECEPTOR 124-LIKE PROTEIN"/>
    <property type="match status" value="1"/>
</dbReference>
<comment type="caution">
    <text evidence="4">The sequence shown here is derived from an EMBL/GenBank/DDBJ whole genome shotgun (WGS) entry which is preliminary data.</text>
</comment>
<dbReference type="GO" id="GO:0007166">
    <property type="term" value="P:cell surface receptor signaling pathway"/>
    <property type="evidence" value="ECO:0007669"/>
    <property type="project" value="TreeGrafter"/>
</dbReference>
<dbReference type="AlphaFoldDB" id="A0AAV6UY61"/>
<evidence type="ECO:0000256" key="2">
    <source>
        <dbReference type="ARBA" id="ARBA00023170"/>
    </source>
</evidence>
<keyword evidence="3" id="KW-0732">Signal</keyword>
<dbReference type="Proteomes" id="UP000827092">
    <property type="component" value="Unassembled WGS sequence"/>
</dbReference>
<reference evidence="4 5" key="1">
    <citation type="journal article" date="2022" name="Nat. Ecol. Evol.">
        <title>A masculinizing supergene underlies an exaggerated male reproductive morph in a spider.</title>
        <authorList>
            <person name="Hendrickx F."/>
            <person name="De Corte Z."/>
            <person name="Sonet G."/>
            <person name="Van Belleghem S.M."/>
            <person name="Kostlbacher S."/>
            <person name="Vangestel C."/>
        </authorList>
    </citation>
    <scope>NUCLEOTIDE SEQUENCE [LARGE SCALE GENOMIC DNA]</scope>
    <source>
        <strain evidence="4">W744_W776</strain>
    </source>
</reference>
<comment type="similarity">
    <text evidence="1">Belongs to the G-protein coupled receptor 2 family. Adhesion G-protein coupled receptor (ADGR) subfamily.</text>
</comment>
<dbReference type="InterPro" id="IPR051963">
    <property type="entry name" value="Adhesion_GPCR_A"/>
</dbReference>
<accession>A0AAV6UY61</accession>
<keyword evidence="2" id="KW-0675">Receptor</keyword>
<evidence type="ECO:0000313" key="4">
    <source>
        <dbReference type="EMBL" id="KAG8189357.1"/>
    </source>
</evidence>
<dbReference type="SUPFAM" id="SSF52058">
    <property type="entry name" value="L domain-like"/>
    <property type="match status" value="1"/>
</dbReference>
<evidence type="ECO:0000313" key="5">
    <source>
        <dbReference type="Proteomes" id="UP000827092"/>
    </source>
</evidence>
<name>A0AAV6UY61_9ARAC</name>
<feature type="chain" id="PRO_5043978194" evidence="3">
    <location>
        <begin position="19"/>
        <end position="328"/>
    </location>
</feature>
<gene>
    <name evidence="4" type="ORF">JTE90_021860</name>
</gene>
<sequence>MKWSIAGLFCALVACSEANVLFREGNDLPLLEESVCPPPELISPCTCFKNTENSNRVTAQCSNFTNSQDLEEIFTKNPNWNIQDVHIDGAIMPYIPAVMLEKAVFQSLNVSSSTLITLFDETPVTTPELNLYMYSIKFLRGFQWSSIAHANLLELGAWNTDIRNFGLEFKKNIPIKVKGLWFENTNTKKITDKAFENLKDLATMTLKGGSIKIISRDMFPRPWNVTFLDLSFHKIAILPEDIFADMPSLYAFFFQGNLLRTLPGKAFIKSNVLFTFVGNPLNCNCDMKWITEPGKITPMQFKGECAEPESFKGKELASFNKSDFSFCA</sequence>
<dbReference type="PROSITE" id="PS51257">
    <property type="entry name" value="PROKAR_LIPOPROTEIN"/>
    <property type="match status" value="1"/>
</dbReference>
<protein>
    <submittedName>
        <fullName evidence="4">Uncharacterized protein</fullName>
    </submittedName>
</protein>
<dbReference type="EMBL" id="JAFNEN010000217">
    <property type="protein sequence ID" value="KAG8189357.1"/>
    <property type="molecule type" value="Genomic_DNA"/>
</dbReference>
<proteinExistence type="inferred from homology"/>
<organism evidence="4 5">
    <name type="scientific">Oedothorax gibbosus</name>
    <dbReference type="NCBI Taxonomy" id="931172"/>
    <lineage>
        <taxon>Eukaryota</taxon>
        <taxon>Metazoa</taxon>
        <taxon>Ecdysozoa</taxon>
        <taxon>Arthropoda</taxon>
        <taxon>Chelicerata</taxon>
        <taxon>Arachnida</taxon>
        <taxon>Araneae</taxon>
        <taxon>Araneomorphae</taxon>
        <taxon>Entelegynae</taxon>
        <taxon>Araneoidea</taxon>
        <taxon>Linyphiidae</taxon>
        <taxon>Erigoninae</taxon>
        <taxon>Oedothorax</taxon>
    </lineage>
</organism>
<keyword evidence="5" id="KW-1185">Reference proteome</keyword>
<dbReference type="Gene3D" id="3.80.10.10">
    <property type="entry name" value="Ribonuclease Inhibitor"/>
    <property type="match status" value="1"/>
</dbReference>
<feature type="signal peptide" evidence="3">
    <location>
        <begin position="1"/>
        <end position="18"/>
    </location>
</feature>
<dbReference type="PANTHER" id="PTHR45930:SF4">
    <property type="entry name" value="ADHESION G PROTEIN-COUPLED RECEPTOR A3"/>
    <property type="match status" value="1"/>
</dbReference>
<evidence type="ECO:0000256" key="3">
    <source>
        <dbReference type="SAM" id="SignalP"/>
    </source>
</evidence>
<dbReference type="InterPro" id="IPR032675">
    <property type="entry name" value="LRR_dom_sf"/>
</dbReference>
<dbReference type="GO" id="GO:0005886">
    <property type="term" value="C:plasma membrane"/>
    <property type="evidence" value="ECO:0007669"/>
    <property type="project" value="TreeGrafter"/>
</dbReference>